<dbReference type="PANTHER" id="PTHR47893">
    <property type="entry name" value="REGULATORY PROTEIN PCHR"/>
    <property type="match status" value="1"/>
</dbReference>
<keyword evidence="2" id="KW-0238">DNA-binding</keyword>
<reference evidence="6 7" key="1">
    <citation type="submission" date="2019-03" db="EMBL/GenBank/DDBJ databases">
        <authorList>
            <person name="Nijsse B."/>
        </authorList>
    </citation>
    <scope>NUCLEOTIDE SEQUENCE [LARGE SCALE GENOMIC DNA]</scope>
    <source>
        <strain evidence="6">Desulfoluna butyratoxydans MSL71</strain>
    </source>
</reference>
<evidence type="ECO:0000259" key="5">
    <source>
        <dbReference type="PROSITE" id="PS01124"/>
    </source>
</evidence>
<dbReference type="InterPro" id="IPR053142">
    <property type="entry name" value="PchR_regulatory_protein"/>
</dbReference>
<protein>
    <submittedName>
        <fullName evidence="6">Dna binding hth domain arac-type</fullName>
    </submittedName>
</protein>
<feature type="compositionally biased region" description="Basic and acidic residues" evidence="4">
    <location>
        <begin position="14"/>
        <end position="24"/>
    </location>
</feature>
<dbReference type="InterPro" id="IPR018060">
    <property type="entry name" value="HTH_AraC"/>
</dbReference>
<dbReference type="AlphaFoldDB" id="A0A4V6IKW3"/>
<dbReference type="Pfam" id="PF12833">
    <property type="entry name" value="HTH_18"/>
    <property type="match status" value="1"/>
</dbReference>
<keyword evidence="7" id="KW-1185">Reference proteome</keyword>
<dbReference type="PRINTS" id="PR00032">
    <property type="entry name" value="HTHARAC"/>
</dbReference>
<dbReference type="EMBL" id="CAADHO010000001">
    <property type="protein sequence ID" value="VFQ42618.1"/>
    <property type="molecule type" value="Genomic_DNA"/>
</dbReference>
<evidence type="ECO:0000256" key="4">
    <source>
        <dbReference type="SAM" id="MobiDB-lite"/>
    </source>
</evidence>
<accession>A0A4V6IKW3</accession>
<organism evidence="6 7">
    <name type="scientific">Desulfoluna butyratoxydans</name>
    <dbReference type="NCBI Taxonomy" id="231438"/>
    <lineage>
        <taxon>Bacteria</taxon>
        <taxon>Pseudomonadati</taxon>
        <taxon>Thermodesulfobacteriota</taxon>
        <taxon>Desulfobacteria</taxon>
        <taxon>Desulfobacterales</taxon>
        <taxon>Desulfolunaceae</taxon>
        <taxon>Desulfoluna</taxon>
    </lineage>
</organism>
<dbReference type="GO" id="GO:0003700">
    <property type="term" value="F:DNA-binding transcription factor activity"/>
    <property type="evidence" value="ECO:0007669"/>
    <property type="project" value="InterPro"/>
</dbReference>
<evidence type="ECO:0000313" key="6">
    <source>
        <dbReference type="EMBL" id="VFQ42618.1"/>
    </source>
</evidence>
<evidence type="ECO:0000256" key="2">
    <source>
        <dbReference type="ARBA" id="ARBA00023125"/>
    </source>
</evidence>
<sequence>MTRRNTHISLSPPEQHHTSEKEPALPEGMTLQRVKLRRGLDLILVEGKPLQPGSLTMETGEVPFEFSFHLSGHTHYTVNHDKGELCFTGHPGLGVASAFPRSQATMTFAADLPIRMVALHVTPAFFRDYLEAPGETPGYPEFDQAMDQGSFPHCFKTIPADPAMTVAASQLLHCPYKGVGKKMFYESRALDLIAMQLDASAPPSFGKGAAPFTPKELDRIQKARTHLSRNLENPPTLAELAKTAGMNHTKLNRGFKEVYGTTVFGYLRRYRLNRSRTLIESGEMNLCEIAYATGFSSPSHFAKAFLNHFGIQPSLYLKQVMARQTISLPQGPQP</sequence>
<dbReference type="GO" id="GO:0043565">
    <property type="term" value="F:sequence-specific DNA binding"/>
    <property type="evidence" value="ECO:0007669"/>
    <property type="project" value="InterPro"/>
</dbReference>
<dbReference type="SUPFAM" id="SSF46689">
    <property type="entry name" value="Homeodomain-like"/>
    <property type="match status" value="2"/>
</dbReference>
<keyword evidence="1" id="KW-0805">Transcription regulation</keyword>
<evidence type="ECO:0000256" key="1">
    <source>
        <dbReference type="ARBA" id="ARBA00023015"/>
    </source>
</evidence>
<evidence type="ECO:0000256" key="3">
    <source>
        <dbReference type="ARBA" id="ARBA00023163"/>
    </source>
</evidence>
<dbReference type="InterPro" id="IPR020449">
    <property type="entry name" value="Tscrpt_reg_AraC-type_HTH"/>
</dbReference>
<dbReference type="SMART" id="SM00342">
    <property type="entry name" value="HTH_ARAC"/>
    <property type="match status" value="1"/>
</dbReference>
<evidence type="ECO:0000313" key="7">
    <source>
        <dbReference type="Proteomes" id="UP000507962"/>
    </source>
</evidence>
<dbReference type="PANTHER" id="PTHR47893:SF1">
    <property type="entry name" value="REGULATORY PROTEIN PCHR"/>
    <property type="match status" value="1"/>
</dbReference>
<dbReference type="Proteomes" id="UP000507962">
    <property type="component" value="Unassembled WGS sequence"/>
</dbReference>
<dbReference type="PROSITE" id="PS01124">
    <property type="entry name" value="HTH_ARAC_FAMILY_2"/>
    <property type="match status" value="1"/>
</dbReference>
<gene>
    <name evidence="6" type="ORF">MSL71_2390</name>
</gene>
<keyword evidence="3" id="KW-0804">Transcription</keyword>
<feature type="region of interest" description="Disordered" evidence="4">
    <location>
        <begin position="1"/>
        <end position="27"/>
    </location>
</feature>
<dbReference type="Gene3D" id="1.10.10.60">
    <property type="entry name" value="Homeodomain-like"/>
    <property type="match status" value="2"/>
</dbReference>
<proteinExistence type="predicted"/>
<dbReference type="RefSeq" id="WP_180136854.1">
    <property type="nucleotide sequence ID" value="NZ_CAADHO010000001.1"/>
</dbReference>
<dbReference type="InterPro" id="IPR009057">
    <property type="entry name" value="Homeodomain-like_sf"/>
</dbReference>
<name>A0A4V6IKW3_9BACT</name>
<feature type="domain" description="HTH araC/xylS-type" evidence="5">
    <location>
        <begin position="221"/>
        <end position="319"/>
    </location>
</feature>